<dbReference type="InterPro" id="IPR008979">
    <property type="entry name" value="Galactose-bd-like_sf"/>
</dbReference>
<dbReference type="AlphaFoldDB" id="A0A7M5WJ97"/>
<dbReference type="RefSeq" id="XP_066923680.1">
    <property type="nucleotide sequence ID" value="XM_067067579.1"/>
</dbReference>
<dbReference type="Gene3D" id="2.60.120.260">
    <property type="entry name" value="Galactose-binding domain-like"/>
    <property type="match status" value="1"/>
</dbReference>
<dbReference type="Pfam" id="PF00024">
    <property type="entry name" value="PAN_1"/>
    <property type="match status" value="1"/>
</dbReference>
<dbReference type="Proteomes" id="UP000594262">
    <property type="component" value="Unplaced"/>
</dbReference>
<evidence type="ECO:0000259" key="2">
    <source>
        <dbReference type="PROSITE" id="PS50948"/>
    </source>
</evidence>
<dbReference type="GeneID" id="136810982"/>
<protein>
    <recommendedName>
        <fullName evidence="2">Apple domain-containing protein</fullName>
    </recommendedName>
</protein>
<evidence type="ECO:0000313" key="3">
    <source>
        <dbReference type="EnsemblMetazoa" id="CLYHEMP003946.1"/>
    </source>
</evidence>
<organism evidence="3 4">
    <name type="scientific">Clytia hemisphaerica</name>
    <dbReference type="NCBI Taxonomy" id="252671"/>
    <lineage>
        <taxon>Eukaryota</taxon>
        <taxon>Metazoa</taxon>
        <taxon>Cnidaria</taxon>
        <taxon>Hydrozoa</taxon>
        <taxon>Hydroidolina</taxon>
        <taxon>Leptothecata</taxon>
        <taxon>Obeliida</taxon>
        <taxon>Clytiidae</taxon>
        <taxon>Clytia</taxon>
    </lineage>
</organism>
<dbReference type="PROSITE" id="PS50948">
    <property type="entry name" value="PAN"/>
    <property type="match status" value="1"/>
</dbReference>
<accession>A0A7M5WJ97</accession>
<feature type="chain" id="PRO_5029519665" description="Apple domain-containing protein" evidence="1">
    <location>
        <begin position="20"/>
        <end position="285"/>
    </location>
</feature>
<dbReference type="InterPro" id="IPR003609">
    <property type="entry name" value="Pan_app"/>
</dbReference>
<keyword evidence="4" id="KW-1185">Reference proteome</keyword>
<dbReference type="SUPFAM" id="SSF49785">
    <property type="entry name" value="Galactose-binding domain-like"/>
    <property type="match status" value="1"/>
</dbReference>
<evidence type="ECO:0000313" key="4">
    <source>
        <dbReference type="Proteomes" id="UP000594262"/>
    </source>
</evidence>
<evidence type="ECO:0000256" key="1">
    <source>
        <dbReference type="SAM" id="SignalP"/>
    </source>
</evidence>
<proteinExistence type="predicted"/>
<dbReference type="EnsemblMetazoa" id="CLYHEMT003946.1">
    <property type="protein sequence ID" value="CLYHEMP003946.1"/>
    <property type="gene ID" value="CLYHEMG003946"/>
</dbReference>
<dbReference type="OrthoDB" id="6423981at2759"/>
<dbReference type="SUPFAM" id="SSF57414">
    <property type="entry name" value="Hairpin loop containing domain-like"/>
    <property type="match status" value="1"/>
</dbReference>
<feature type="signal peptide" evidence="1">
    <location>
        <begin position="1"/>
        <end position="19"/>
    </location>
</feature>
<feature type="domain" description="Apple" evidence="2">
    <location>
        <begin position="27"/>
        <end position="102"/>
    </location>
</feature>
<keyword evidence="1" id="KW-0732">Signal</keyword>
<name>A0A7M5WJ97_9CNID</name>
<dbReference type="Gene3D" id="3.50.4.10">
    <property type="entry name" value="Hepatocyte Growth Factor"/>
    <property type="match status" value="1"/>
</dbReference>
<sequence length="285" mass="32777">MYMRNIIALLVLVIGIANSEILRLRQCNKYDAEFSKIKYNHRLVGATITELGLLSLRKCLTRCMYHTTCHSVNYMRSNERCELVGDSAEQNSTRMTTFEQRQGWNHIETNFYRKTIGEWCMANDPCPAIKQCRDICDGTHECADFFNAGSLIPFIQDASQSSTLTHYIAMKAFDGNELTFSHTSSGNLPPWIRVTFTQRVFIYFIEFVNRLPTNQNWGNRNDHTDLKTILYEGTQSTETLFGNTGVLGVRKHFTCWKYADALLAIQLTGNRLNIGEIWMYGYAKP</sequence>
<reference evidence="3" key="1">
    <citation type="submission" date="2021-01" db="UniProtKB">
        <authorList>
            <consortium name="EnsemblMetazoa"/>
        </authorList>
    </citation>
    <scope>IDENTIFICATION</scope>
</reference>